<name>A0A381NRN0_9ZZZZ</name>
<reference evidence="1" key="1">
    <citation type="submission" date="2018-05" db="EMBL/GenBank/DDBJ databases">
        <authorList>
            <person name="Lanie J.A."/>
            <person name="Ng W.-L."/>
            <person name="Kazmierczak K.M."/>
            <person name="Andrzejewski T.M."/>
            <person name="Davidsen T.M."/>
            <person name="Wayne K.J."/>
            <person name="Tettelin H."/>
            <person name="Glass J.I."/>
            <person name="Rusch D."/>
            <person name="Podicherti R."/>
            <person name="Tsui H.-C.T."/>
            <person name="Winkler M.E."/>
        </authorList>
    </citation>
    <scope>NUCLEOTIDE SEQUENCE</scope>
</reference>
<organism evidence="1">
    <name type="scientific">marine metagenome</name>
    <dbReference type="NCBI Taxonomy" id="408172"/>
    <lineage>
        <taxon>unclassified sequences</taxon>
        <taxon>metagenomes</taxon>
        <taxon>ecological metagenomes</taxon>
    </lineage>
</organism>
<evidence type="ECO:0000313" key="1">
    <source>
        <dbReference type="EMBL" id="SUZ57210.1"/>
    </source>
</evidence>
<dbReference type="AlphaFoldDB" id="A0A381NRN0"/>
<gene>
    <name evidence="1" type="ORF">METZ01_LOCUS10064</name>
</gene>
<accession>A0A381NRN0</accession>
<protein>
    <submittedName>
        <fullName evidence="1">Uncharacterized protein</fullName>
    </submittedName>
</protein>
<dbReference type="EMBL" id="UINC01000549">
    <property type="protein sequence ID" value="SUZ57210.1"/>
    <property type="molecule type" value="Genomic_DNA"/>
</dbReference>
<sequence>MRHRCNTVCLYACAALVICLPLSAAGQVANSSTQLTPWGEPDLQGIWTNATLTPVERPDAQANKTVLTAEEAADFEIRSAESRAASDRFIPGNVGAYNQFWMDGGKNVTGDRRTSLIVDPPDGKIPWTVSGRQRLESDSARYGVGPFNTWEDADTGERCLTDGLPFVPLQGYNMNYHILQSQGWVAILNEMFHEYRLIPVDGRDHVPAHVGQMLGDARGRWEGDTLVVETTSFADKSHYLWRATWRASRPNLHLTERFTRVDEETIDYEFTMTDPEMFSRPWTALVPMTTNQASRGVTQGPMYEYACHEGNYGLLNIMRGARTEELTR</sequence>
<proteinExistence type="predicted"/>